<dbReference type="GO" id="GO:0005634">
    <property type="term" value="C:nucleus"/>
    <property type="evidence" value="ECO:0007669"/>
    <property type="project" value="TreeGrafter"/>
</dbReference>
<keyword evidence="2 6" id="KW-0677">Repeat</keyword>
<evidence type="ECO:0000256" key="3">
    <source>
        <dbReference type="ARBA" id="ARBA00022837"/>
    </source>
</evidence>
<dbReference type="GO" id="GO:0005509">
    <property type="term" value="F:calcium ion binding"/>
    <property type="evidence" value="ECO:0007669"/>
    <property type="project" value="InterPro"/>
</dbReference>
<dbReference type="Gene3D" id="1.10.220.10">
    <property type="entry name" value="Annexin"/>
    <property type="match status" value="1"/>
</dbReference>
<dbReference type="Ensembl" id="ENSOSIT00000034895.1">
    <property type="protein sequence ID" value="ENSOSIP00000033105.1"/>
    <property type="gene ID" value="ENSOSIG00000016766.1"/>
</dbReference>
<dbReference type="FunFam" id="1.10.220.10:FF:000007">
    <property type="entry name" value="Annexin"/>
    <property type="match status" value="1"/>
</dbReference>
<reference evidence="8" key="1">
    <citation type="submission" date="2025-08" db="UniProtKB">
        <authorList>
            <consortium name="Ensembl"/>
        </authorList>
    </citation>
    <scope>IDENTIFICATION</scope>
</reference>
<dbReference type="PRINTS" id="PR00196">
    <property type="entry name" value="ANNEXIN"/>
</dbReference>
<evidence type="ECO:0000256" key="2">
    <source>
        <dbReference type="ARBA" id="ARBA00022737"/>
    </source>
</evidence>
<dbReference type="GO" id="GO:0012506">
    <property type="term" value="C:vesicle membrane"/>
    <property type="evidence" value="ECO:0007669"/>
    <property type="project" value="TreeGrafter"/>
</dbReference>
<evidence type="ECO:0000256" key="4">
    <source>
        <dbReference type="ARBA" id="ARBA00023216"/>
    </source>
</evidence>
<dbReference type="Pfam" id="PF00191">
    <property type="entry name" value="Annexin"/>
    <property type="match status" value="1"/>
</dbReference>
<keyword evidence="5 6" id="KW-0111">Calcium/phospholipid-binding</keyword>
<keyword evidence="3 6" id="KW-0106">Calcium</keyword>
<keyword evidence="4 6" id="KW-0041">Annexin</keyword>
<dbReference type="GO" id="GO:0007165">
    <property type="term" value="P:signal transduction"/>
    <property type="evidence" value="ECO:0007669"/>
    <property type="project" value="TreeGrafter"/>
</dbReference>
<dbReference type="AlphaFoldDB" id="A0A8C7YT06"/>
<organism evidence="8 9">
    <name type="scientific">Oryzias sinensis</name>
    <name type="common">Chinese medaka</name>
    <dbReference type="NCBI Taxonomy" id="183150"/>
    <lineage>
        <taxon>Eukaryota</taxon>
        <taxon>Metazoa</taxon>
        <taxon>Chordata</taxon>
        <taxon>Craniata</taxon>
        <taxon>Vertebrata</taxon>
        <taxon>Euteleostomi</taxon>
        <taxon>Actinopterygii</taxon>
        <taxon>Neopterygii</taxon>
        <taxon>Teleostei</taxon>
        <taxon>Neoteleostei</taxon>
        <taxon>Acanthomorphata</taxon>
        <taxon>Ovalentaria</taxon>
        <taxon>Atherinomorphae</taxon>
        <taxon>Beloniformes</taxon>
        <taxon>Adrianichthyidae</taxon>
        <taxon>Oryziinae</taxon>
        <taxon>Oryzias</taxon>
    </lineage>
</organism>
<dbReference type="GO" id="GO:0006909">
    <property type="term" value="P:phagocytosis"/>
    <property type="evidence" value="ECO:0007669"/>
    <property type="project" value="TreeGrafter"/>
</dbReference>
<dbReference type="SUPFAM" id="SSF47874">
    <property type="entry name" value="Annexin"/>
    <property type="match status" value="1"/>
</dbReference>
<accession>A0A8C7YT06</accession>
<dbReference type="GO" id="GO:0001786">
    <property type="term" value="F:phosphatidylserine binding"/>
    <property type="evidence" value="ECO:0007669"/>
    <property type="project" value="TreeGrafter"/>
</dbReference>
<dbReference type="InterPro" id="IPR018252">
    <property type="entry name" value="Annexin_repeat_CS"/>
</dbReference>
<name>A0A8C7YT06_9TELE</name>
<reference evidence="8" key="2">
    <citation type="submission" date="2025-09" db="UniProtKB">
        <authorList>
            <consortium name="Ensembl"/>
        </authorList>
    </citation>
    <scope>IDENTIFICATION</scope>
</reference>
<dbReference type="GO" id="GO:0005737">
    <property type="term" value="C:cytoplasm"/>
    <property type="evidence" value="ECO:0007669"/>
    <property type="project" value="TreeGrafter"/>
</dbReference>
<dbReference type="PROSITE" id="PS51897">
    <property type="entry name" value="ANNEXIN_2"/>
    <property type="match status" value="1"/>
</dbReference>
<comment type="domain">
    <text evidence="6">A pair of annexin repeats may form one binding site for calcium and phospholipid.</text>
</comment>
<evidence type="ECO:0000313" key="9">
    <source>
        <dbReference type="Proteomes" id="UP000694383"/>
    </source>
</evidence>
<proteinExistence type="inferred from homology"/>
<evidence type="ECO:0000256" key="1">
    <source>
        <dbReference type="ARBA" id="ARBA00007831"/>
    </source>
</evidence>
<evidence type="ECO:0000256" key="5">
    <source>
        <dbReference type="ARBA" id="ARBA00023302"/>
    </source>
</evidence>
<dbReference type="GO" id="GO:0005544">
    <property type="term" value="F:calcium-dependent phospholipid binding"/>
    <property type="evidence" value="ECO:0007669"/>
    <property type="project" value="UniProtKB-KW"/>
</dbReference>
<dbReference type="PANTHER" id="PTHR10502">
    <property type="entry name" value="ANNEXIN"/>
    <property type="match status" value="1"/>
</dbReference>
<dbReference type="GO" id="GO:0005886">
    <property type="term" value="C:plasma membrane"/>
    <property type="evidence" value="ECO:0007669"/>
    <property type="project" value="TreeGrafter"/>
</dbReference>
<feature type="compositionally biased region" description="Polar residues" evidence="7">
    <location>
        <begin position="11"/>
        <end position="20"/>
    </location>
</feature>
<dbReference type="GO" id="GO:0071385">
    <property type="term" value="P:cellular response to glucocorticoid stimulus"/>
    <property type="evidence" value="ECO:0007669"/>
    <property type="project" value="TreeGrafter"/>
</dbReference>
<dbReference type="InterPro" id="IPR001464">
    <property type="entry name" value="Annexin"/>
</dbReference>
<comment type="similarity">
    <text evidence="1 6">Belongs to the annexin family.</text>
</comment>
<feature type="region of interest" description="Disordered" evidence="7">
    <location>
        <begin position="1"/>
        <end position="20"/>
    </location>
</feature>
<dbReference type="Proteomes" id="UP000694383">
    <property type="component" value="Unplaced"/>
</dbReference>
<protein>
    <recommendedName>
        <fullName evidence="6">Annexin</fullName>
    </recommendedName>
</protein>
<dbReference type="InterPro" id="IPR037104">
    <property type="entry name" value="Annexin_sf"/>
</dbReference>
<dbReference type="GeneTree" id="ENSGT00940000155221"/>
<keyword evidence="9" id="KW-1185">Reference proteome</keyword>
<dbReference type="PROSITE" id="PS00223">
    <property type="entry name" value="ANNEXIN_1"/>
    <property type="match status" value="1"/>
</dbReference>
<evidence type="ECO:0000256" key="7">
    <source>
        <dbReference type="SAM" id="MobiDB-lite"/>
    </source>
</evidence>
<dbReference type="InterPro" id="IPR018502">
    <property type="entry name" value="Annexin_repeat"/>
</dbReference>
<dbReference type="SMART" id="SM00335">
    <property type="entry name" value="ANX"/>
    <property type="match status" value="1"/>
</dbReference>
<evidence type="ECO:0000256" key="6">
    <source>
        <dbReference type="RuleBase" id="RU003540"/>
    </source>
</evidence>
<evidence type="ECO:0000313" key="8">
    <source>
        <dbReference type="Ensembl" id="ENSOSIP00000033105.1"/>
    </source>
</evidence>
<dbReference type="PANTHER" id="PTHR10502:SF17">
    <property type="entry name" value="ANNEXIN A1"/>
    <property type="match status" value="1"/>
</dbReference>
<sequence length="132" mass="14419">MPDDSVLRNEGTVTAAPNFSPSGDAAVLDKAIKAKGVDENTIIEILVKRSNEQRQQIKEAYQQASGKPLESALKSALKGDLEEVVLALLKTPAQYDAQQLKLAMKVKKHKVDINANARTPTIFVKINTGRHQ</sequence>